<comment type="caution">
    <text evidence="6">The sequence shown here is derived from an EMBL/GenBank/DDBJ whole genome shotgun (WGS) entry which is preliminary data.</text>
</comment>
<dbReference type="EMBL" id="JAESVA010000014">
    <property type="protein sequence ID" value="MCB8883565.1"/>
    <property type="molecule type" value="Genomic_DNA"/>
</dbReference>
<evidence type="ECO:0000313" key="6">
    <source>
        <dbReference type="EMBL" id="MCB8883565.1"/>
    </source>
</evidence>
<comment type="subcellular location">
    <subcellularLocation>
        <location evidence="1">Cell envelope</location>
    </subcellularLocation>
</comment>
<evidence type="ECO:0000259" key="5">
    <source>
        <dbReference type="Pfam" id="PF13407"/>
    </source>
</evidence>
<keyword evidence="3 4" id="KW-0732">Signal</keyword>
<sequence>MRAAALGLGLVVAGGQAQAAEPVLGYAAGFLTDPFQAVLVQQALATARAEGFHTLPATNANGDAGKQISDIHNLIATGAKVLIINPTDSEAIIPALAFAAKKKVPVVAIDTAPAGGSLAMVVRADNAAMGAQACQQIGKALGGQGIVLSLMGDQATTNGRDRTTGFNTCLKASYRNIKLIQEPTNWKADQATAIAQTIVTSTPKLSAIYMQSDSVMLAGVVNVLKTAHKLKPVGQPGHIVLVSIDGTPLALQDIRKDLLDSVVSQPLNLYIKYGVYYAKAALAGKTFAPGPTDHDSTIIAKGKIEMDLLTAPIVTKANVDDPSLWGNQTKS</sequence>
<comment type="similarity">
    <text evidence="2">Belongs to the bacterial solute-binding protein 2 family.</text>
</comment>
<feature type="chain" id="PRO_5037569853" evidence="4">
    <location>
        <begin position="20"/>
        <end position="331"/>
    </location>
</feature>
<dbReference type="Gene3D" id="3.40.50.2300">
    <property type="match status" value="2"/>
</dbReference>
<keyword evidence="7" id="KW-1185">Reference proteome</keyword>
<evidence type="ECO:0000313" key="7">
    <source>
        <dbReference type="Proteomes" id="UP000721844"/>
    </source>
</evidence>
<dbReference type="InterPro" id="IPR028082">
    <property type="entry name" value="Peripla_BP_I"/>
</dbReference>
<evidence type="ECO:0000256" key="1">
    <source>
        <dbReference type="ARBA" id="ARBA00004196"/>
    </source>
</evidence>
<dbReference type="GO" id="GO:0030246">
    <property type="term" value="F:carbohydrate binding"/>
    <property type="evidence" value="ECO:0007669"/>
    <property type="project" value="UniProtKB-ARBA"/>
</dbReference>
<dbReference type="CDD" id="cd01536">
    <property type="entry name" value="PBP1_ABC_sugar_binding-like"/>
    <property type="match status" value="1"/>
</dbReference>
<accession>A0A963Z7P3</accession>
<evidence type="ECO:0000256" key="4">
    <source>
        <dbReference type="SAM" id="SignalP"/>
    </source>
</evidence>
<dbReference type="Proteomes" id="UP000721844">
    <property type="component" value="Unassembled WGS sequence"/>
</dbReference>
<protein>
    <submittedName>
        <fullName evidence="6">Sugar ABC transporter substrate-binding protein</fullName>
    </submittedName>
</protein>
<reference evidence="6 7" key="1">
    <citation type="journal article" date="2021" name="Microorganisms">
        <title>Acidisoma silvae sp. nov. and Acidisomacellulosilytica sp. nov., Two Acidophilic Bacteria Isolated from Decaying Wood, Hydrolyzing Cellulose and Producing Poly-3-hydroxybutyrate.</title>
        <authorList>
            <person name="Mieszkin S."/>
            <person name="Pouder E."/>
            <person name="Uroz S."/>
            <person name="Simon-Colin C."/>
            <person name="Alain K."/>
        </authorList>
    </citation>
    <scope>NUCLEOTIDE SEQUENCE [LARGE SCALE GENOMIC DNA]</scope>
    <source>
        <strain evidence="6 7">HW T5.17</strain>
    </source>
</reference>
<evidence type="ECO:0000256" key="2">
    <source>
        <dbReference type="ARBA" id="ARBA00007639"/>
    </source>
</evidence>
<feature type="domain" description="Periplasmic binding protein" evidence="5">
    <location>
        <begin position="31"/>
        <end position="285"/>
    </location>
</feature>
<dbReference type="SUPFAM" id="SSF53822">
    <property type="entry name" value="Periplasmic binding protein-like I"/>
    <property type="match status" value="1"/>
</dbReference>
<dbReference type="PANTHER" id="PTHR46847">
    <property type="entry name" value="D-ALLOSE-BINDING PERIPLASMIC PROTEIN-RELATED"/>
    <property type="match status" value="1"/>
</dbReference>
<feature type="signal peptide" evidence="4">
    <location>
        <begin position="1"/>
        <end position="19"/>
    </location>
</feature>
<dbReference type="GO" id="GO:0030313">
    <property type="term" value="C:cell envelope"/>
    <property type="evidence" value="ECO:0007669"/>
    <property type="project" value="UniProtKB-SubCell"/>
</dbReference>
<dbReference type="PANTHER" id="PTHR46847:SF1">
    <property type="entry name" value="D-ALLOSE-BINDING PERIPLASMIC PROTEIN-RELATED"/>
    <property type="match status" value="1"/>
</dbReference>
<dbReference type="InterPro" id="IPR025997">
    <property type="entry name" value="SBP_2_dom"/>
</dbReference>
<proteinExistence type="inferred from homology"/>
<dbReference type="Pfam" id="PF13407">
    <property type="entry name" value="Peripla_BP_4"/>
    <property type="match status" value="1"/>
</dbReference>
<dbReference type="AlphaFoldDB" id="A0A963Z7P3"/>
<evidence type="ECO:0000256" key="3">
    <source>
        <dbReference type="ARBA" id="ARBA00022729"/>
    </source>
</evidence>
<name>A0A963Z7P3_9PROT</name>
<organism evidence="6 7">
    <name type="scientific">Acidisoma cellulosilyticum</name>
    <dbReference type="NCBI Taxonomy" id="2802395"/>
    <lineage>
        <taxon>Bacteria</taxon>
        <taxon>Pseudomonadati</taxon>
        <taxon>Pseudomonadota</taxon>
        <taxon>Alphaproteobacteria</taxon>
        <taxon>Acetobacterales</taxon>
        <taxon>Acidocellaceae</taxon>
        <taxon>Acidisoma</taxon>
    </lineage>
</organism>
<gene>
    <name evidence="6" type="ORF">ACELLULO517_25175</name>
</gene>
<dbReference type="RefSeq" id="WP_227310222.1">
    <property type="nucleotide sequence ID" value="NZ_JAESVA010000014.1"/>
</dbReference>